<reference evidence="1" key="1">
    <citation type="submission" date="2021-05" db="EMBL/GenBank/DDBJ databases">
        <authorList>
            <person name="Scholz U."/>
            <person name="Mascher M."/>
            <person name="Fiebig A."/>
        </authorList>
    </citation>
    <scope>NUCLEOTIDE SEQUENCE [LARGE SCALE GENOMIC DNA]</scope>
</reference>
<reference evidence="1" key="2">
    <citation type="submission" date="2025-09" db="UniProtKB">
        <authorList>
            <consortium name="EnsemblPlants"/>
        </authorList>
    </citation>
    <scope>IDENTIFICATION</scope>
</reference>
<organism evidence="1 2">
    <name type="scientific">Avena sativa</name>
    <name type="common">Oat</name>
    <dbReference type="NCBI Taxonomy" id="4498"/>
    <lineage>
        <taxon>Eukaryota</taxon>
        <taxon>Viridiplantae</taxon>
        <taxon>Streptophyta</taxon>
        <taxon>Embryophyta</taxon>
        <taxon>Tracheophyta</taxon>
        <taxon>Spermatophyta</taxon>
        <taxon>Magnoliopsida</taxon>
        <taxon>Liliopsida</taxon>
        <taxon>Poales</taxon>
        <taxon>Poaceae</taxon>
        <taxon>BOP clade</taxon>
        <taxon>Pooideae</taxon>
        <taxon>Poodae</taxon>
        <taxon>Poeae</taxon>
        <taxon>Poeae Chloroplast Group 1 (Aveneae type)</taxon>
        <taxon>Aveninae</taxon>
        <taxon>Avena</taxon>
    </lineage>
</organism>
<accession>A0ACD6A664</accession>
<name>A0ACD6A664_AVESA</name>
<protein>
    <submittedName>
        <fullName evidence="1">Uncharacterized protein</fullName>
    </submittedName>
</protein>
<dbReference type="EnsemblPlants" id="AVESA.00010b.r2.7CG0688440.1">
    <property type="protein sequence ID" value="AVESA.00010b.r2.7CG0688440.1.CDS"/>
    <property type="gene ID" value="AVESA.00010b.r2.7CG0688440"/>
</dbReference>
<proteinExistence type="predicted"/>
<keyword evidence="2" id="KW-1185">Reference proteome</keyword>
<evidence type="ECO:0000313" key="2">
    <source>
        <dbReference type="Proteomes" id="UP001732700"/>
    </source>
</evidence>
<evidence type="ECO:0000313" key="1">
    <source>
        <dbReference type="EnsemblPlants" id="AVESA.00010b.r2.7CG0688440.1.CDS"/>
    </source>
</evidence>
<sequence>MHQFMPIALRGILPDNVTAVLFELSSYFHGICSKVLHEDELDRLEERIKLTLCKMEMIFPPGFFTQWMYFIERYLGKMKSYVRNKARPEGSIAKSYLADECMAFCSRYLEELKDILEKQPELVDTSQGKTAWKGYALNRVLGVYKSGHVHGLVLVPNPNKVFDVSTSRRFQNTHFSSLEDIPNEAMLSFHLELEKIGQHARNQDDVTLDSDLVPPLRDDPPVDGNNSKRKRVYGTSPSKQLSVVEEPNNLMIKQSGFHGVDPHSSNKYAARDKNKETLVQNGNARQGEKNIAAQNNKRTILQHSEKQRVTGVSTSDKHDVQNKNSKGANSAVLSNKQQSGSLSWLGVGSLAVGTKVFLKSLLSGNKNVALDTIISCDPKHKLDGAEITNQFWVVHVDAALMKTKELVNGRIAPFLVMRKIEKIN</sequence>
<dbReference type="Proteomes" id="UP001732700">
    <property type="component" value="Chromosome 7C"/>
</dbReference>